<evidence type="ECO:0000256" key="9">
    <source>
        <dbReference type="ARBA" id="ARBA00023010"/>
    </source>
</evidence>
<keyword evidence="16" id="KW-1185">Reference proteome</keyword>
<evidence type="ECO:0000256" key="2">
    <source>
        <dbReference type="ARBA" id="ARBA00008445"/>
    </source>
</evidence>
<comment type="caution">
    <text evidence="14">The sequence shown here is derived from an EMBL/GenBank/DDBJ whole genome shotgun (WGS) entry which is preliminary data.</text>
</comment>
<keyword evidence="6 11" id="KW-0812">Transmembrane</keyword>
<evidence type="ECO:0000256" key="8">
    <source>
        <dbReference type="ARBA" id="ARBA00022989"/>
    </source>
</evidence>
<comment type="similarity">
    <text evidence="2 11">Belongs to the SecG family.</text>
</comment>
<dbReference type="EMBL" id="LWRY01000028">
    <property type="protein sequence ID" value="OCX74858.1"/>
    <property type="molecule type" value="Genomic_DNA"/>
</dbReference>
<sequence length="145" mass="14130">MYTLLLVFQVIICVVLVGLVLIQKGQGADMGAAFGGGGSQTVFGAQGAGNFLSHTTAVIGAIFFLNSLGLAYLSDHAASSAVSGITLPSKAPVTSTLPEKPATAKLTVVHPAAAATGSAAAAVSTPAASSVPAAPVSTAKTPVKP</sequence>
<dbReference type="Proteomes" id="UP000094893">
    <property type="component" value="Unassembled WGS sequence"/>
</dbReference>
<reference evidence="14 15" key="1">
    <citation type="journal article" date="2016" name="Int. J. Mol. Sci.">
        <title>Comparative genomics of the extreme acidophile Acidithiobacillus thiooxidans reveals intraspecific divergence and niche adaptation.</title>
        <authorList>
            <person name="Zhang X."/>
            <person name="Feng X."/>
            <person name="Tao J."/>
            <person name="Ma L."/>
            <person name="Xiao Y."/>
            <person name="Liang Y."/>
            <person name="Liu X."/>
            <person name="Yin H."/>
        </authorList>
    </citation>
    <scope>NUCLEOTIDE SEQUENCE [LARGE SCALE GENOMIC DNA]</scope>
    <source>
        <strain evidence="13 15">A02</strain>
        <strain evidence="14">DXS-W</strain>
    </source>
</reference>
<dbReference type="PANTHER" id="PTHR34182">
    <property type="entry name" value="PROTEIN-EXPORT MEMBRANE PROTEIN SECG"/>
    <property type="match status" value="1"/>
</dbReference>
<evidence type="ECO:0000256" key="10">
    <source>
        <dbReference type="ARBA" id="ARBA00023136"/>
    </source>
</evidence>
<dbReference type="PRINTS" id="PR01651">
    <property type="entry name" value="SECGEXPORT"/>
</dbReference>
<evidence type="ECO:0000256" key="7">
    <source>
        <dbReference type="ARBA" id="ARBA00022927"/>
    </source>
</evidence>
<dbReference type="EMBL" id="LWSA01000151">
    <property type="protein sequence ID" value="OCX72041.1"/>
    <property type="molecule type" value="Genomic_DNA"/>
</dbReference>
<keyword evidence="10 11" id="KW-0472">Membrane</keyword>
<feature type="transmembrane region" description="Helical" evidence="11">
    <location>
        <begin position="51"/>
        <end position="73"/>
    </location>
</feature>
<dbReference type="GO" id="GO:0009306">
    <property type="term" value="P:protein secretion"/>
    <property type="evidence" value="ECO:0007669"/>
    <property type="project" value="UniProtKB-UniRule"/>
</dbReference>
<comment type="function">
    <text evidence="11">Involved in protein export. Participates in an early event of protein translocation.</text>
</comment>
<name>A0A1C2JDE6_ACITH</name>
<dbReference type="GO" id="GO:0043952">
    <property type="term" value="P:protein transport by the Sec complex"/>
    <property type="evidence" value="ECO:0007669"/>
    <property type="project" value="TreeGrafter"/>
</dbReference>
<keyword evidence="4 11" id="KW-0813">Transport</keyword>
<evidence type="ECO:0000256" key="5">
    <source>
        <dbReference type="ARBA" id="ARBA00022475"/>
    </source>
</evidence>
<evidence type="ECO:0000313" key="15">
    <source>
        <dbReference type="Proteomes" id="UP000094893"/>
    </source>
</evidence>
<keyword evidence="9 11" id="KW-0811">Translocation</keyword>
<evidence type="ECO:0000256" key="4">
    <source>
        <dbReference type="ARBA" id="ARBA00022448"/>
    </source>
</evidence>
<evidence type="ECO:0000313" key="13">
    <source>
        <dbReference type="EMBL" id="OCX72041.1"/>
    </source>
</evidence>
<feature type="compositionally biased region" description="Low complexity" evidence="12">
    <location>
        <begin position="126"/>
        <end position="139"/>
    </location>
</feature>
<dbReference type="Pfam" id="PF03840">
    <property type="entry name" value="SecG"/>
    <property type="match status" value="1"/>
</dbReference>
<dbReference type="GO" id="GO:0015450">
    <property type="term" value="F:protein-transporting ATPase activity"/>
    <property type="evidence" value="ECO:0007669"/>
    <property type="project" value="UniProtKB-UniRule"/>
</dbReference>
<dbReference type="STRING" id="930.GCA_002079865_00619"/>
<evidence type="ECO:0000256" key="11">
    <source>
        <dbReference type="RuleBase" id="RU365087"/>
    </source>
</evidence>
<evidence type="ECO:0000256" key="3">
    <source>
        <dbReference type="ARBA" id="ARBA00017876"/>
    </source>
</evidence>
<dbReference type="eggNOG" id="COG1314">
    <property type="taxonomic scope" value="Bacteria"/>
</dbReference>
<evidence type="ECO:0000313" key="14">
    <source>
        <dbReference type="EMBL" id="OCX74858.1"/>
    </source>
</evidence>
<protein>
    <recommendedName>
        <fullName evidence="3 11">Protein-export membrane protein SecG</fullName>
    </recommendedName>
</protein>
<dbReference type="GO" id="GO:0005886">
    <property type="term" value="C:plasma membrane"/>
    <property type="evidence" value="ECO:0007669"/>
    <property type="project" value="UniProtKB-SubCell"/>
</dbReference>
<organism evidence="14 16">
    <name type="scientific">Acidithiobacillus thiooxidans</name>
    <name type="common">Thiobacillus thiooxidans</name>
    <dbReference type="NCBI Taxonomy" id="930"/>
    <lineage>
        <taxon>Bacteria</taxon>
        <taxon>Pseudomonadati</taxon>
        <taxon>Pseudomonadota</taxon>
        <taxon>Acidithiobacillia</taxon>
        <taxon>Acidithiobacillales</taxon>
        <taxon>Acidithiobacillaceae</taxon>
        <taxon>Acidithiobacillus</taxon>
    </lineage>
</organism>
<proteinExistence type="inferred from homology"/>
<dbReference type="RefSeq" id="WP_024893592.1">
    <property type="nucleotide sequence ID" value="NZ_LWRY01000028.1"/>
</dbReference>
<evidence type="ECO:0000256" key="1">
    <source>
        <dbReference type="ARBA" id="ARBA00004651"/>
    </source>
</evidence>
<keyword evidence="7 11" id="KW-0653">Protein transport</keyword>
<feature type="region of interest" description="Disordered" evidence="12">
    <location>
        <begin position="126"/>
        <end position="145"/>
    </location>
</feature>
<keyword evidence="8 11" id="KW-1133">Transmembrane helix</keyword>
<evidence type="ECO:0000313" key="16">
    <source>
        <dbReference type="Proteomes" id="UP000095008"/>
    </source>
</evidence>
<dbReference type="OrthoDB" id="121323at2"/>
<keyword evidence="5 11" id="KW-1003">Cell membrane</keyword>
<comment type="caution">
    <text evidence="11">Lacks conserved residue(s) required for the propagation of feature annotation.</text>
</comment>
<dbReference type="AlphaFoldDB" id="A0A1C2JDE6"/>
<dbReference type="GO" id="GO:0065002">
    <property type="term" value="P:intracellular protein transmembrane transport"/>
    <property type="evidence" value="ECO:0007669"/>
    <property type="project" value="TreeGrafter"/>
</dbReference>
<evidence type="ECO:0000256" key="6">
    <source>
        <dbReference type="ARBA" id="ARBA00022692"/>
    </source>
</evidence>
<dbReference type="Proteomes" id="UP000095008">
    <property type="component" value="Unassembled WGS sequence"/>
</dbReference>
<comment type="subcellular location">
    <subcellularLocation>
        <location evidence="1 11">Cell membrane</location>
        <topology evidence="1 11">Multi-pass membrane protein</topology>
    </subcellularLocation>
</comment>
<dbReference type="PANTHER" id="PTHR34182:SF1">
    <property type="entry name" value="PROTEIN-EXPORT MEMBRANE PROTEIN SECG"/>
    <property type="match status" value="1"/>
</dbReference>
<evidence type="ECO:0000256" key="12">
    <source>
        <dbReference type="SAM" id="MobiDB-lite"/>
    </source>
</evidence>
<accession>A0A1C2JDE6</accession>
<dbReference type="NCBIfam" id="TIGR00810">
    <property type="entry name" value="secG"/>
    <property type="match status" value="1"/>
</dbReference>
<dbReference type="InterPro" id="IPR004692">
    <property type="entry name" value="SecG"/>
</dbReference>
<gene>
    <name evidence="14" type="ORF">A6M23_04585</name>
    <name evidence="13" type="ORF">A6P07_10795</name>
</gene>